<evidence type="ECO:0000313" key="3">
    <source>
        <dbReference type="Proteomes" id="UP001596395"/>
    </source>
</evidence>
<keyword evidence="3" id="KW-1185">Reference proteome</keyword>
<feature type="transmembrane region" description="Helical" evidence="1">
    <location>
        <begin position="6"/>
        <end position="26"/>
    </location>
</feature>
<proteinExistence type="predicted"/>
<accession>A0ABD5VGW9</accession>
<dbReference type="RefSeq" id="WP_336351718.1">
    <property type="nucleotide sequence ID" value="NZ_JAZAQL010000004.1"/>
</dbReference>
<keyword evidence="1" id="KW-0812">Transmembrane</keyword>
<evidence type="ECO:0000313" key="2">
    <source>
        <dbReference type="EMBL" id="MFC6954775.1"/>
    </source>
</evidence>
<dbReference type="Proteomes" id="UP001596395">
    <property type="component" value="Unassembled WGS sequence"/>
</dbReference>
<sequence length="165" mass="17954">MVQYEYLLLIAPLFLVCGVIGFYRAYAPEYSFAGRGGLWLLGVGVLGFVPLGTHRTLFVYTLGPGFLLLIAAMIGAVLVELGTVGIAIDAWRTSTPSRWLALWLPLALPATAATNYLGDTVLGIFPVGMHYYSGVSGLMWIGLGYFLWRSTDANQASRLDDETIQ</sequence>
<feature type="transmembrane region" description="Helical" evidence="1">
    <location>
        <begin position="38"/>
        <end position="60"/>
    </location>
</feature>
<feature type="transmembrane region" description="Helical" evidence="1">
    <location>
        <begin position="66"/>
        <end position="88"/>
    </location>
</feature>
<reference evidence="2 3" key="1">
    <citation type="journal article" date="2019" name="Int. J. Syst. Evol. Microbiol.">
        <title>The Global Catalogue of Microorganisms (GCM) 10K type strain sequencing project: providing services to taxonomists for standard genome sequencing and annotation.</title>
        <authorList>
            <consortium name="The Broad Institute Genomics Platform"/>
            <consortium name="The Broad Institute Genome Sequencing Center for Infectious Disease"/>
            <person name="Wu L."/>
            <person name="Ma J."/>
        </authorList>
    </citation>
    <scope>NUCLEOTIDE SEQUENCE [LARGE SCALE GENOMIC DNA]</scope>
    <source>
        <strain evidence="2 3">GX26</strain>
    </source>
</reference>
<name>A0ABD5VGW9_9EURY</name>
<organism evidence="2 3">
    <name type="scientific">Halorubellus litoreus</name>
    <dbReference type="NCBI Taxonomy" id="755308"/>
    <lineage>
        <taxon>Archaea</taxon>
        <taxon>Methanobacteriati</taxon>
        <taxon>Methanobacteriota</taxon>
        <taxon>Stenosarchaea group</taxon>
        <taxon>Halobacteria</taxon>
        <taxon>Halobacteriales</taxon>
        <taxon>Halorubellaceae</taxon>
        <taxon>Halorubellus</taxon>
    </lineage>
</organism>
<gene>
    <name evidence="2" type="ORF">ACFQGB_18060</name>
</gene>
<keyword evidence="1" id="KW-1133">Transmembrane helix</keyword>
<dbReference type="AlphaFoldDB" id="A0ABD5VGW9"/>
<protein>
    <submittedName>
        <fullName evidence="2">Uncharacterized protein</fullName>
    </submittedName>
</protein>
<dbReference type="EMBL" id="JBHSXN010000004">
    <property type="protein sequence ID" value="MFC6954775.1"/>
    <property type="molecule type" value="Genomic_DNA"/>
</dbReference>
<keyword evidence="1" id="KW-0472">Membrane</keyword>
<evidence type="ECO:0000256" key="1">
    <source>
        <dbReference type="SAM" id="Phobius"/>
    </source>
</evidence>
<feature type="transmembrane region" description="Helical" evidence="1">
    <location>
        <begin position="129"/>
        <end position="148"/>
    </location>
</feature>
<comment type="caution">
    <text evidence="2">The sequence shown here is derived from an EMBL/GenBank/DDBJ whole genome shotgun (WGS) entry which is preliminary data.</text>
</comment>